<comment type="caution">
    <text evidence="2">The sequence shown here is derived from an EMBL/GenBank/DDBJ whole genome shotgun (WGS) entry which is preliminary data.</text>
</comment>
<reference evidence="3" key="1">
    <citation type="submission" date="2012-08" db="EMBL/GenBank/DDBJ databases">
        <title>The Genome Sequence of Wuchereria bancrofti.</title>
        <authorList>
            <person name="Nutman T.B."/>
            <person name="Fink D.L."/>
            <person name="Russ C."/>
            <person name="Young S."/>
            <person name="Zeng Q."/>
            <person name="Koehrsen M."/>
            <person name="Alvarado L."/>
            <person name="Berlin A."/>
            <person name="Chapman S.B."/>
            <person name="Chen Z."/>
            <person name="Freedman E."/>
            <person name="Gellesch M."/>
            <person name="Goldberg J."/>
            <person name="Griggs A."/>
            <person name="Gujja S."/>
            <person name="Heilman E.R."/>
            <person name="Heiman D."/>
            <person name="Hepburn T."/>
            <person name="Howarth C."/>
            <person name="Jen D."/>
            <person name="Larson L."/>
            <person name="Lewis B."/>
            <person name="Mehta T."/>
            <person name="Park D."/>
            <person name="Pearson M."/>
            <person name="Roberts A."/>
            <person name="Saif S."/>
            <person name="Shea T."/>
            <person name="Shenoy N."/>
            <person name="Sisk P."/>
            <person name="Stolte C."/>
            <person name="Sykes S."/>
            <person name="Walk T."/>
            <person name="White J."/>
            <person name="Yandava C."/>
            <person name="Haas B."/>
            <person name="Henn M.R."/>
            <person name="Nusbaum C."/>
            <person name="Birren B."/>
        </authorList>
    </citation>
    <scope>NUCLEOTIDE SEQUENCE [LARGE SCALE GENOMIC DNA]</scope>
    <source>
        <strain evidence="3">NA</strain>
    </source>
</reference>
<feature type="transmembrane region" description="Helical" evidence="1">
    <location>
        <begin position="44"/>
        <end position="65"/>
    </location>
</feature>
<gene>
    <name evidence="2" type="ORF">WUBG_18912</name>
</gene>
<sequence length="99" mass="11425">MCVGCFVVFPATLAIQAETFSEYLIKGFRIQIFEDTNKFYLKKLIGFSLLWLLMMLNFFSLKIFVSRFQIVASLAKIITTAIIICTGFYFLIFKGIQII</sequence>
<dbReference type="AlphaFoldDB" id="J9DKP0"/>
<organism evidence="2 3">
    <name type="scientific">Wuchereria bancrofti</name>
    <dbReference type="NCBI Taxonomy" id="6293"/>
    <lineage>
        <taxon>Eukaryota</taxon>
        <taxon>Metazoa</taxon>
        <taxon>Ecdysozoa</taxon>
        <taxon>Nematoda</taxon>
        <taxon>Chromadorea</taxon>
        <taxon>Rhabditida</taxon>
        <taxon>Spirurina</taxon>
        <taxon>Spiruromorpha</taxon>
        <taxon>Filarioidea</taxon>
        <taxon>Onchocercidae</taxon>
        <taxon>Wuchereria</taxon>
    </lineage>
</organism>
<dbReference type="EMBL" id="ADBV01023184">
    <property type="protein sequence ID" value="EJW70178.1"/>
    <property type="molecule type" value="Genomic_DNA"/>
</dbReference>
<evidence type="ECO:0000313" key="2">
    <source>
        <dbReference type="EMBL" id="EJW70178.1"/>
    </source>
</evidence>
<keyword evidence="1" id="KW-0812">Transmembrane</keyword>
<accession>J9DKP0</accession>
<proteinExistence type="predicted"/>
<keyword evidence="1" id="KW-1133">Transmembrane helix</keyword>
<name>J9DKP0_WUCBA</name>
<keyword evidence="1" id="KW-0472">Membrane</keyword>
<dbReference type="Proteomes" id="UP000004810">
    <property type="component" value="Unassembled WGS sequence"/>
</dbReference>
<dbReference type="Gene3D" id="1.20.1740.10">
    <property type="entry name" value="Amino acid/polyamine transporter I"/>
    <property type="match status" value="1"/>
</dbReference>
<protein>
    <submittedName>
        <fullName evidence="2">Amino acid transporter 5</fullName>
    </submittedName>
</protein>
<evidence type="ECO:0000256" key="1">
    <source>
        <dbReference type="SAM" id="Phobius"/>
    </source>
</evidence>
<feature type="transmembrane region" description="Helical" evidence="1">
    <location>
        <begin position="77"/>
        <end position="96"/>
    </location>
</feature>
<evidence type="ECO:0000313" key="3">
    <source>
        <dbReference type="Proteomes" id="UP000004810"/>
    </source>
</evidence>